<dbReference type="PANTHER" id="PTHR43151">
    <property type="entry name" value="FEOA FAMILY PROTEIN"/>
    <property type="match status" value="1"/>
</dbReference>
<dbReference type="EMBL" id="DMZY01000141">
    <property type="protein sequence ID" value="HAV92487.1"/>
    <property type="molecule type" value="Genomic_DNA"/>
</dbReference>
<dbReference type="Pfam" id="PF04023">
    <property type="entry name" value="FeoA"/>
    <property type="match status" value="1"/>
</dbReference>
<organism evidence="3 4">
    <name type="scientific">candidate division WOR-3 bacterium</name>
    <dbReference type="NCBI Taxonomy" id="2052148"/>
    <lineage>
        <taxon>Bacteria</taxon>
        <taxon>Bacteria division WOR-3</taxon>
    </lineage>
</organism>
<accession>A0A350HAC1</accession>
<evidence type="ECO:0000259" key="2">
    <source>
        <dbReference type="SMART" id="SM00899"/>
    </source>
</evidence>
<dbReference type="InterPro" id="IPR008988">
    <property type="entry name" value="Transcriptional_repressor_C"/>
</dbReference>
<name>A0A350HAC1_UNCW3</name>
<sequence>MQNRACCSGKCYKKHGEYFKKHESSIEEIPAKGEKMTLTEIDTGTTVKLLSVCGGGNVCSRINRMGLTTDSILKVVRNDKSGPVIIEQDGCRIVIGRGIASRINVQYA</sequence>
<dbReference type="SUPFAM" id="SSF50037">
    <property type="entry name" value="C-terminal domain of transcriptional repressors"/>
    <property type="match status" value="1"/>
</dbReference>
<protein>
    <recommendedName>
        <fullName evidence="2">Ferrous iron transporter FeoA-like domain-containing protein</fullName>
    </recommendedName>
</protein>
<dbReference type="InterPro" id="IPR053184">
    <property type="entry name" value="FeoA-like"/>
</dbReference>
<dbReference type="SMART" id="SM00899">
    <property type="entry name" value="FeoA"/>
    <property type="match status" value="1"/>
</dbReference>
<dbReference type="InterPro" id="IPR038157">
    <property type="entry name" value="FeoA_core_dom"/>
</dbReference>
<keyword evidence="1" id="KW-0408">Iron</keyword>
<dbReference type="AlphaFoldDB" id="A0A350HAC1"/>
<evidence type="ECO:0000313" key="4">
    <source>
        <dbReference type="Proteomes" id="UP000264062"/>
    </source>
</evidence>
<gene>
    <name evidence="3" type="ORF">DCW38_04825</name>
</gene>
<evidence type="ECO:0000256" key="1">
    <source>
        <dbReference type="ARBA" id="ARBA00023004"/>
    </source>
</evidence>
<feature type="domain" description="Ferrous iron transporter FeoA-like" evidence="2">
    <location>
        <begin position="36"/>
        <end position="107"/>
    </location>
</feature>
<dbReference type="GO" id="GO:0046914">
    <property type="term" value="F:transition metal ion binding"/>
    <property type="evidence" value="ECO:0007669"/>
    <property type="project" value="InterPro"/>
</dbReference>
<evidence type="ECO:0000313" key="3">
    <source>
        <dbReference type="EMBL" id="HAV92487.1"/>
    </source>
</evidence>
<dbReference type="PANTHER" id="PTHR43151:SF1">
    <property type="entry name" value="SSR2333 PROTEIN"/>
    <property type="match status" value="1"/>
</dbReference>
<dbReference type="InterPro" id="IPR007167">
    <property type="entry name" value="Fe-transptr_FeoA-like"/>
</dbReference>
<dbReference type="Proteomes" id="UP000264062">
    <property type="component" value="Unassembled WGS sequence"/>
</dbReference>
<dbReference type="Gene3D" id="2.30.30.90">
    <property type="match status" value="1"/>
</dbReference>
<comment type="caution">
    <text evidence="3">The sequence shown here is derived from an EMBL/GenBank/DDBJ whole genome shotgun (WGS) entry which is preliminary data.</text>
</comment>
<proteinExistence type="predicted"/>
<reference evidence="3 4" key="1">
    <citation type="journal article" date="2018" name="Nat. Biotechnol.">
        <title>A standardized bacterial taxonomy based on genome phylogeny substantially revises the tree of life.</title>
        <authorList>
            <person name="Parks D.H."/>
            <person name="Chuvochina M."/>
            <person name="Waite D.W."/>
            <person name="Rinke C."/>
            <person name="Skarshewski A."/>
            <person name="Chaumeil P.A."/>
            <person name="Hugenholtz P."/>
        </authorList>
    </citation>
    <scope>NUCLEOTIDE SEQUENCE [LARGE SCALE GENOMIC DNA]</scope>
    <source>
        <strain evidence="3">UBA9956</strain>
    </source>
</reference>